<feature type="compositionally biased region" description="Low complexity" evidence="1">
    <location>
        <begin position="151"/>
        <end position="161"/>
    </location>
</feature>
<gene>
    <name evidence="2" type="ORF">DCAF_LOCUS23186</name>
</gene>
<dbReference type="PANTHER" id="PTHR36380">
    <property type="entry name" value="BNAA03G58330D PROTEIN"/>
    <property type="match status" value="1"/>
</dbReference>
<organism evidence="2 3">
    <name type="scientific">Dovyalis caffra</name>
    <dbReference type="NCBI Taxonomy" id="77055"/>
    <lineage>
        <taxon>Eukaryota</taxon>
        <taxon>Viridiplantae</taxon>
        <taxon>Streptophyta</taxon>
        <taxon>Embryophyta</taxon>
        <taxon>Tracheophyta</taxon>
        <taxon>Spermatophyta</taxon>
        <taxon>Magnoliopsida</taxon>
        <taxon>eudicotyledons</taxon>
        <taxon>Gunneridae</taxon>
        <taxon>Pentapetalae</taxon>
        <taxon>rosids</taxon>
        <taxon>fabids</taxon>
        <taxon>Malpighiales</taxon>
        <taxon>Salicaceae</taxon>
        <taxon>Flacourtieae</taxon>
        <taxon>Dovyalis</taxon>
    </lineage>
</organism>
<evidence type="ECO:0000256" key="1">
    <source>
        <dbReference type="SAM" id="MobiDB-lite"/>
    </source>
</evidence>
<protein>
    <submittedName>
        <fullName evidence="2">Uncharacterized protein</fullName>
    </submittedName>
</protein>
<dbReference type="PANTHER" id="PTHR36380:SF1">
    <property type="entry name" value="OS01G0755100 PROTEIN"/>
    <property type="match status" value="1"/>
</dbReference>
<dbReference type="EMBL" id="CAWUPB010001184">
    <property type="protein sequence ID" value="CAK7350455.1"/>
    <property type="molecule type" value="Genomic_DNA"/>
</dbReference>
<evidence type="ECO:0000313" key="2">
    <source>
        <dbReference type="EMBL" id="CAK7350455.1"/>
    </source>
</evidence>
<keyword evidence="3" id="KW-1185">Reference proteome</keyword>
<comment type="caution">
    <text evidence="2">The sequence shown here is derived from an EMBL/GenBank/DDBJ whole genome shotgun (WGS) entry which is preliminary data.</text>
</comment>
<accession>A0AAV1SGW0</accession>
<dbReference type="Proteomes" id="UP001314170">
    <property type="component" value="Unassembled WGS sequence"/>
</dbReference>
<proteinExistence type="predicted"/>
<dbReference type="AlphaFoldDB" id="A0AAV1SGW0"/>
<feature type="region of interest" description="Disordered" evidence="1">
    <location>
        <begin position="127"/>
        <end position="161"/>
    </location>
</feature>
<dbReference type="InterPro" id="IPR038777">
    <property type="entry name" value="At4g18490-like"/>
</dbReference>
<reference evidence="2 3" key="1">
    <citation type="submission" date="2024-01" db="EMBL/GenBank/DDBJ databases">
        <authorList>
            <person name="Waweru B."/>
        </authorList>
    </citation>
    <scope>NUCLEOTIDE SEQUENCE [LARGE SCALE GENOMIC DNA]</scope>
</reference>
<name>A0AAV1SGW0_9ROSI</name>
<sequence length="161" mass="17911">MVVERVWLDCVAGVKIEVCGKRRMAFGAKMAESEKKTSSSVSPKEKKSLFVRSYITFEADDEIGNEFLGSWKSMSVMDDDKLDFGFDTVSTGKNKAFNFDKLDMDFDLGGDFGKLSSFKVDMSDLDFPDSSKKAAKPKNKSDGESPMGGKDSFSFSFDFNE</sequence>
<evidence type="ECO:0000313" key="3">
    <source>
        <dbReference type="Proteomes" id="UP001314170"/>
    </source>
</evidence>